<keyword evidence="3" id="KW-1185">Reference proteome</keyword>
<dbReference type="PANTHER" id="PTHR33463">
    <property type="entry name" value="NB-ARC DOMAIN-CONTAINING PROTEIN-RELATED"/>
    <property type="match status" value="1"/>
</dbReference>
<dbReference type="PANTHER" id="PTHR33463:SF203">
    <property type="entry name" value="AAA+ ATPASE DOMAIN-CONTAINING PROTEIN"/>
    <property type="match status" value="1"/>
</dbReference>
<evidence type="ECO:0000313" key="3">
    <source>
        <dbReference type="Proteomes" id="UP001151760"/>
    </source>
</evidence>
<name>A0ABQ4Y048_9ASTR</name>
<gene>
    <name evidence="2" type="ORF">Tco_0703587</name>
</gene>
<evidence type="ECO:0000313" key="2">
    <source>
        <dbReference type="EMBL" id="GJS70746.1"/>
    </source>
</evidence>
<proteinExistence type="predicted"/>
<dbReference type="InterPro" id="IPR032675">
    <property type="entry name" value="LRR_dom_sf"/>
</dbReference>
<sequence length="177" mass="20514">MPKSHFLYIDGCPELTIVFSSSWLPQTLKGLRVKFCDKNVFLFEAECELPNLDTMHLWELPELKSIGISFPSLEALKIPGATSLIKSLHWCLMIMYLETLFLENYPLLEHFICFDLLLARLKYVVIKSCQELQTLFIHSNSIGWLQIAIFQNSATGGTSNGEKHRRYFTISRRDMYD</sequence>
<dbReference type="Proteomes" id="UP001151760">
    <property type="component" value="Unassembled WGS sequence"/>
</dbReference>
<dbReference type="SUPFAM" id="SSF52047">
    <property type="entry name" value="RNI-like"/>
    <property type="match status" value="1"/>
</dbReference>
<accession>A0ABQ4Y048</accession>
<reference evidence="2" key="1">
    <citation type="journal article" date="2022" name="Int. J. Mol. Sci.">
        <title>Draft Genome of Tanacetum Coccineum: Genomic Comparison of Closely Related Tanacetum-Family Plants.</title>
        <authorList>
            <person name="Yamashiro T."/>
            <person name="Shiraishi A."/>
            <person name="Nakayama K."/>
            <person name="Satake H."/>
        </authorList>
    </citation>
    <scope>NUCLEOTIDE SEQUENCE</scope>
</reference>
<organism evidence="2 3">
    <name type="scientific">Tanacetum coccineum</name>
    <dbReference type="NCBI Taxonomy" id="301880"/>
    <lineage>
        <taxon>Eukaryota</taxon>
        <taxon>Viridiplantae</taxon>
        <taxon>Streptophyta</taxon>
        <taxon>Embryophyta</taxon>
        <taxon>Tracheophyta</taxon>
        <taxon>Spermatophyta</taxon>
        <taxon>Magnoliopsida</taxon>
        <taxon>eudicotyledons</taxon>
        <taxon>Gunneridae</taxon>
        <taxon>Pentapetalae</taxon>
        <taxon>asterids</taxon>
        <taxon>campanulids</taxon>
        <taxon>Asterales</taxon>
        <taxon>Asteraceae</taxon>
        <taxon>Asteroideae</taxon>
        <taxon>Anthemideae</taxon>
        <taxon>Anthemidinae</taxon>
        <taxon>Tanacetum</taxon>
    </lineage>
</organism>
<dbReference type="Gene3D" id="3.80.10.10">
    <property type="entry name" value="Ribonuclease Inhibitor"/>
    <property type="match status" value="1"/>
</dbReference>
<dbReference type="InterPro" id="IPR050905">
    <property type="entry name" value="Plant_NBS-LRR"/>
</dbReference>
<keyword evidence="1" id="KW-0611">Plant defense</keyword>
<evidence type="ECO:0000256" key="1">
    <source>
        <dbReference type="ARBA" id="ARBA00022821"/>
    </source>
</evidence>
<dbReference type="EMBL" id="BQNB010009954">
    <property type="protein sequence ID" value="GJS70746.1"/>
    <property type="molecule type" value="Genomic_DNA"/>
</dbReference>
<comment type="caution">
    <text evidence="2">The sequence shown here is derived from an EMBL/GenBank/DDBJ whole genome shotgun (WGS) entry which is preliminary data.</text>
</comment>
<protein>
    <submittedName>
        <fullName evidence="2">Disease resistance protein</fullName>
    </submittedName>
</protein>
<reference evidence="2" key="2">
    <citation type="submission" date="2022-01" db="EMBL/GenBank/DDBJ databases">
        <authorList>
            <person name="Yamashiro T."/>
            <person name="Shiraishi A."/>
            <person name="Satake H."/>
            <person name="Nakayama K."/>
        </authorList>
    </citation>
    <scope>NUCLEOTIDE SEQUENCE</scope>
</reference>